<dbReference type="GeneID" id="120250680"/>
<proteinExistence type="inferred from homology"/>
<accession>A0AB40AKB8</accession>
<sequence length="274" mass="29949">MEETMAETGYIAVERVEGRSTVTRCFCKYPLKLIVPKKVAPSATDAVWIYSISYGGGIVSGDRVSCGLSVADDCTVALTTQASTKVYKSVDSKCSEQALEARVGRNAFLAVIPDPVTCFSTASGRHESGERWNFELYKSTNHIFGEGHQPLFIDSILLEERSGTSISKNMQGYQVIAMIIIMGPKLKHVQNQVLDEVKRMMSGHFRTPGPATGRSGLKHEPKKPELVASCSTFGPKVQVGVVVRVAAMTTESVYMFLRHHLASLEPLLGASPYR</sequence>
<name>A0AB40AKB8_DIOCR</name>
<dbReference type="Pfam" id="PF01774">
    <property type="entry name" value="UreD"/>
    <property type="match status" value="1"/>
</dbReference>
<evidence type="ECO:0000256" key="2">
    <source>
        <dbReference type="ARBA" id="ARBA00023186"/>
    </source>
</evidence>
<protein>
    <submittedName>
        <fullName evidence="4">Urease accessory protein D isoform X2</fullName>
    </submittedName>
</protein>
<keyword evidence="3" id="KW-1185">Reference proteome</keyword>
<dbReference type="RefSeq" id="XP_039115446.1">
    <property type="nucleotide sequence ID" value="XM_039259512.1"/>
</dbReference>
<dbReference type="Proteomes" id="UP001515500">
    <property type="component" value="Chromosome 19"/>
</dbReference>
<keyword evidence="2" id="KW-0143">Chaperone</keyword>
<evidence type="ECO:0000313" key="3">
    <source>
        <dbReference type="Proteomes" id="UP001515500"/>
    </source>
</evidence>
<evidence type="ECO:0000256" key="1">
    <source>
        <dbReference type="ARBA" id="ARBA00007177"/>
    </source>
</evidence>
<reference evidence="4" key="1">
    <citation type="submission" date="2025-08" db="UniProtKB">
        <authorList>
            <consortium name="RefSeq"/>
        </authorList>
    </citation>
    <scope>IDENTIFICATION</scope>
</reference>
<evidence type="ECO:0000313" key="4">
    <source>
        <dbReference type="RefSeq" id="XP_039115446.1"/>
    </source>
</evidence>
<gene>
    <name evidence="4" type="primary">LOC120250680</name>
</gene>
<comment type="similarity">
    <text evidence="1">Belongs to the UreD family.</text>
</comment>
<dbReference type="AlphaFoldDB" id="A0AB40AKB8"/>
<dbReference type="InterPro" id="IPR002669">
    <property type="entry name" value="UreD"/>
</dbReference>
<dbReference type="PANTHER" id="PTHR33643">
    <property type="entry name" value="UREASE ACCESSORY PROTEIN D"/>
    <property type="match status" value="1"/>
</dbReference>
<dbReference type="GO" id="GO:0016151">
    <property type="term" value="F:nickel cation binding"/>
    <property type="evidence" value="ECO:0007669"/>
    <property type="project" value="InterPro"/>
</dbReference>
<organism evidence="3 4">
    <name type="scientific">Dioscorea cayennensis subsp. rotundata</name>
    <name type="common">White Guinea yam</name>
    <name type="synonym">Dioscorea rotundata</name>
    <dbReference type="NCBI Taxonomy" id="55577"/>
    <lineage>
        <taxon>Eukaryota</taxon>
        <taxon>Viridiplantae</taxon>
        <taxon>Streptophyta</taxon>
        <taxon>Embryophyta</taxon>
        <taxon>Tracheophyta</taxon>
        <taxon>Spermatophyta</taxon>
        <taxon>Magnoliopsida</taxon>
        <taxon>Liliopsida</taxon>
        <taxon>Dioscoreales</taxon>
        <taxon>Dioscoreaceae</taxon>
        <taxon>Dioscorea</taxon>
    </lineage>
</organism>
<dbReference type="PANTHER" id="PTHR33643:SF1">
    <property type="entry name" value="UREASE ACCESSORY PROTEIN D"/>
    <property type="match status" value="1"/>
</dbReference>